<organism evidence="9">
    <name type="scientific">Elliptochloris bilobata</name>
    <dbReference type="NCBI Taxonomy" id="381761"/>
    <lineage>
        <taxon>Eukaryota</taxon>
        <taxon>Viridiplantae</taxon>
        <taxon>Chlorophyta</taxon>
        <taxon>core chlorophytes</taxon>
        <taxon>Trebouxiophyceae</taxon>
        <taxon>Trebouxiophyceae incertae sedis</taxon>
        <taxon>Elliptochloris clade</taxon>
        <taxon>Elliptochloris</taxon>
    </lineage>
</organism>
<sequence length="415" mass="46916">MKIDNPFFSTCRLWRGEQRATISRKEAVSSPRRKREKGRIFSFHLEREYWERRHFLRVDGRKEGVLAKPDQSSTLRRWARLSSALSERGVCPSLTEAKGEVFVYSLPQNQEYSWPIEKEENEISASSSSRLRREERSDGERNPSSPARTIVITSGKGGVGKTTATANLGMSMARLGYRVALIDADIGLRNLDLLLGLENRILYTAIDILDGQCRLDQALIRDKRLKNLSLLSISKSRQRYNVTRKNMENLVESIGRLGYHFILIDCPAGIDVGFINAISSAKEALIITTPEITAIRDADRVAGLLEANNVYDVKLLVNRVRPDMIQQNNMMSVQDVQEMLAIPLLGAIPEDKNVIISTNRGEPLVLKKKLTLSAIAFENAARRLIGRQDYFIDLVTPQKGIVQRIQEIISREARP</sequence>
<gene>
    <name evidence="9" type="primary">minD</name>
</gene>
<protein>
    <recommendedName>
        <fullName evidence="3">Putative septum site-determining protein MinD</fullName>
    </recommendedName>
</protein>
<geneLocation type="chloroplast" evidence="9"/>
<keyword evidence="9" id="KW-0150">Chloroplast</keyword>
<evidence type="ECO:0000313" key="9">
    <source>
        <dbReference type="EMBL" id="AIT95574.1"/>
    </source>
</evidence>
<keyword evidence="5" id="KW-0067">ATP-binding</keyword>
<dbReference type="NCBIfam" id="TIGR01968">
    <property type="entry name" value="minD_bact"/>
    <property type="match status" value="1"/>
</dbReference>
<dbReference type="GO" id="GO:0051782">
    <property type="term" value="P:negative regulation of cell division"/>
    <property type="evidence" value="ECO:0007669"/>
    <property type="project" value="TreeGrafter"/>
</dbReference>
<dbReference type="AlphaFoldDB" id="A0A097KQZ1"/>
<comment type="function">
    <text evidence="1">ATPase required for the correct placement of the division site.</text>
</comment>
<dbReference type="InterPro" id="IPR002586">
    <property type="entry name" value="CobQ/CobB/MinD/ParA_Nub-bd_dom"/>
</dbReference>
<reference evidence="9" key="1">
    <citation type="journal article" date="2014" name="BMC Evol. Biol.">
        <title>Chloroplast phylogenomic analysis resolves deep-level relationships within the green algal class Trebouxiophyceae.</title>
        <authorList>
            <person name="Lemieux C."/>
            <person name="Otis C."/>
            <person name="Turmel M."/>
        </authorList>
    </citation>
    <scope>NUCLEOTIDE SEQUENCE</scope>
</reference>
<dbReference type="GO" id="GO:0005524">
    <property type="term" value="F:ATP binding"/>
    <property type="evidence" value="ECO:0007669"/>
    <property type="project" value="UniProtKB-KW"/>
</dbReference>
<dbReference type="PANTHER" id="PTHR43384:SF6">
    <property type="entry name" value="SEPTUM SITE-DETERMINING PROTEIN MIND HOMOLOG, CHLOROPLASTIC"/>
    <property type="match status" value="1"/>
</dbReference>
<evidence type="ECO:0000256" key="1">
    <source>
        <dbReference type="ARBA" id="ARBA00002662"/>
    </source>
</evidence>
<dbReference type="FunFam" id="3.40.50.300:FF:000068">
    <property type="entry name" value="Site-determining protein"/>
    <property type="match status" value="1"/>
</dbReference>
<feature type="region of interest" description="Disordered" evidence="7">
    <location>
        <begin position="125"/>
        <end position="156"/>
    </location>
</feature>
<evidence type="ECO:0000259" key="8">
    <source>
        <dbReference type="Pfam" id="PF01656"/>
    </source>
</evidence>
<feature type="compositionally biased region" description="Basic and acidic residues" evidence="7">
    <location>
        <begin position="131"/>
        <end position="141"/>
    </location>
</feature>
<name>A0A097KQZ1_9CHLO</name>
<evidence type="ECO:0000256" key="7">
    <source>
        <dbReference type="SAM" id="MobiDB-lite"/>
    </source>
</evidence>
<evidence type="ECO:0000256" key="2">
    <source>
        <dbReference type="ARBA" id="ARBA00010257"/>
    </source>
</evidence>
<dbReference type="PANTHER" id="PTHR43384">
    <property type="entry name" value="SEPTUM SITE-DETERMINING PROTEIN MIND HOMOLOG, CHLOROPLASTIC-RELATED"/>
    <property type="match status" value="1"/>
</dbReference>
<dbReference type="Pfam" id="PF01656">
    <property type="entry name" value="CbiA"/>
    <property type="match status" value="1"/>
</dbReference>
<dbReference type="SUPFAM" id="SSF52540">
    <property type="entry name" value="P-loop containing nucleoside triphosphate hydrolases"/>
    <property type="match status" value="1"/>
</dbReference>
<dbReference type="RefSeq" id="YP_009106784.1">
    <property type="nucleotide sequence ID" value="NC_025548.1"/>
</dbReference>
<dbReference type="InterPro" id="IPR027417">
    <property type="entry name" value="P-loop_NTPase"/>
</dbReference>
<keyword evidence="6" id="KW-0131">Cell cycle</keyword>
<feature type="domain" description="CobQ/CobB/MinD/ParA nucleotide binding" evidence="8">
    <location>
        <begin position="150"/>
        <end position="364"/>
    </location>
</feature>
<dbReference type="GO" id="GO:0005829">
    <property type="term" value="C:cytosol"/>
    <property type="evidence" value="ECO:0007669"/>
    <property type="project" value="TreeGrafter"/>
</dbReference>
<dbReference type="GO" id="GO:0016887">
    <property type="term" value="F:ATP hydrolysis activity"/>
    <property type="evidence" value="ECO:0007669"/>
    <property type="project" value="InterPro"/>
</dbReference>
<proteinExistence type="inferred from homology"/>
<keyword evidence="6" id="KW-0132">Cell division</keyword>
<accession>A0A097KQZ1</accession>
<dbReference type="GeneID" id="22161214"/>
<evidence type="ECO:0000256" key="6">
    <source>
        <dbReference type="ARBA" id="ARBA00023210"/>
    </source>
</evidence>
<dbReference type="InterPro" id="IPR050625">
    <property type="entry name" value="ParA/MinD_ATPase"/>
</dbReference>
<keyword evidence="9" id="KW-0934">Plastid</keyword>
<evidence type="ECO:0000256" key="5">
    <source>
        <dbReference type="ARBA" id="ARBA00022840"/>
    </source>
</evidence>
<dbReference type="EMBL" id="KM462887">
    <property type="protein sequence ID" value="AIT95574.1"/>
    <property type="molecule type" value="Genomic_DNA"/>
</dbReference>
<comment type="similarity">
    <text evidence="2">Belongs to the ParA family. MinD subfamily.</text>
</comment>
<keyword evidence="4" id="KW-0547">Nucleotide-binding</keyword>
<evidence type="ECO:0000256" key="4">
    <source>
        <dbReference type="ARBA" id="ARBA00022741"/>
    </source>
</evidence>
<dbReference type="InterPro" id="IPR010223">
    <property type="entry name" value="MinD"/>
</dbReference>
<dbReference type="Gene3D" id="3.40.50.300">
    <property type="entry name" value="P-loop containing nucleotide triphosphate hydrolases"/>
    <property type="match status" value="1"/>
</dbReference>
<dbReference type="CDD" id="cd02036">
    <property type="entry name" value="MinD"/>
    <property type="match status" value="1"/>
</dbReference>
<evidence type="ECO:0000256" key="3">
    <source>
        <dbReference type="ARBA" id="ARBA00015415"/>
    </source>
</evidence>
<dbReference type="GO" id="GO:0009898">
    <property type="term" value="C:cytoplasmic side of plasma membrane"/>
    <property type="evidence" value="ECO:0007669"/>
    <property type="project" value="TreeGrafter"/>
</dbReference>
<keyword evidence="6" id="KW-0717">Septation</keyword>